<feature type="compositionally biased region" description="Low complexity" evidence="1">
    <location>
        <begin position="194"/>
        <end position="206"/>
    </location>
</feature>
<dbReference type="Pfam" id="PF10099">
    <property type="entry name" value="RskA_C"/>
    <property type="match status" value="1"/>
</dbReference>
<accession>A0A543KJU0</accession>
<feature type="compositionally biased region" description="Basic and acidic residues" evidence="1">
    <location>
        <begin position="173"/>
        <end position="183"/>
    </location>
</feature>
<gene>
    <name evidence="3" type="ORF">FB476_0163</name>
</gene>
<organism evidence="3 4">
    <name type="scientific">Ornithinimicrobium humiphilum</name>
    <dbReference type="NCBI Taxonomy" id="125288"/>
    <lineage>
        <taxon>Bacteria</taxon>
        <taxon>Bacillati</taxon>
        <taxon>Actinomycetota</taxon>
        <taxon>Actinomycetes</taxon>
        <taxon>Micrococcales</taxon>
        <taxon>Ornithinimicrobiaceae</taxon>
        <taxon>Ornithinimicrobium</taxon>
    </lineage>
</organism>
<dbReference type="EMBL" id="VFPU01000001">
    <property type="protein sequence ID" value="TQM95324.1"/>
    <property type="molecule type" value="Genomic_DNA"/>
</dbReference>
<reference evidence="3 4" key="1">
    <citation type="submission" date="2019-06" db="EMBL/GenBank/DDBJ databases">
        <title>Sequencing the genomes of 1000 actinobacteria strains.</title>
        <authorList>
            <person name="Klenk H.-P."/>
        </authorList>
    </citation>
    <scope>NUCLEOTIDE SEQUENCE [LARGE SCALE GENOMIC DNA]</scope>
    <source>
        <strain evidence="3 4">DSM 12362</strain>
    </source>
</reference>
<evidence type="ECO:0000313" key="3">
    <source>
        <dbReference type="EMBL" id="TQM95324.1"/>
    </source>
</evidence>
<proteinExistence type="predicted"/>
<evidence type="ECO:0000256" key="1">
    <source>
        <dbReference type="SAM" id="MobiDB-lite"/>
    </source>
</evidence>
<dbReference type="RefSeq" id="WP_141817101.1">
    <property type="nucleotide sequence ID" value="NZ_BAAAIL010000003.1"/>
</dbReference>
<dbReference type="GO" id="GO:0005886">
    <property type="term" value="C:plasma membrane"/>
    <property type="evidence" value="ECO:0007669"/>
    <property type="project" value="InterPro"/>
</dbReference>
<feature type="region of interest" description="Disordered" evidence="1">
    <location>
        <begin position="173"/>
        <end position="213"/>
    </location>
</feature>
<evidence type="ECO:0000259" key="2">
    <source>
        <dbReference type="Pfam" id="PF10099"/>
    </source>
</evidence>
<dbReference type="Proteomes" id="UP000315133">
    <property type="component" value="Unassembled WGS sequence"/>
</dbReference>
<dbReference type="AlphaFoldDB" id="A0A543KJU0"/>
<keyword evidence="4" id="KW-1185">Reference proteome</keyword>
<evidence type="ECO:0000313" key="4">
    <source>
        <dbReference type="Proteomes" id="UP000315133"/>
    </source>
</evidence>
<sequence length="213" mass="21606">MNDLTAVDPHARVAALLHRAGPVEDPPPPRVWSAVERDLSDPSAAPVVPLVRPSRRRTGPQLVAAAAVGALLTWGGLSLLGEEGGDVVASGPLAPLTDTGVGGSVSVVETAGGQRLRVELDDLPDAGDGYLEVWLLRPDVSGMVTLGVLDGTTAEFPLPAGLDLGDYPVVDISREHMDGDPGHGGDSLVRGEVATGAGQNAAPAAPDSTSLEG</sequence>
<protein>
    <submittedName>
        <fullName evidence="3">Anti-sigma-K factor rskA</fullName>
    </submittedName>
</protein>
<feature type="domain" description="Anti-sigma K factor RskA C-terminal" evidence="2">
    <location>
        <begin position="65"/>
        <end position="182"/>
    </location>
</feature>
<dbReference type="InterPro" id="IPR018764">
    <property type="entry name" value="RskA_C"/>
</dbReference>
<name>A0A543KJU0_9MICO</name>
<dbReference type="OrthoDB" id="4328740at2"/>
<comment type="caution">
    <text evidence="3">The sequence shown here is derived from an EMBL/GenBank/DDBJ whole genome shotgun (WGS) entry which is preliminary data.</text>
</comment>